<sequence>MGSIDVDMGGVGPERPERPSLPYGVPYPPELDLFQTLRDPANNNAETTERLNWDRDATYYGARDDPLGEGFEVRILNFNDPTGELKWFPDDWDPQYRLGPPNPSIKWNDPISKWGLQLLDKAGFINFNLDIASAYMEPIGRFAAKRNPANREDYRIHPVFRQDCWQVITDEEYDMIKPALLLASAMLDEPSTLCLFHAMSAQSSEMITFEDPVLKTCRRLRVPETLTEVEQLITFRKISSMREYTSFFWDSGDTILRARGLLACTIPLLQDDGKFIPAGLP</sequence>
<comment type="caution">
    <text evidence="2">The sequence shown here is derived from an EMBL/GenBank/DDBJ whole genome shotgun (WGS) entry which is preliminary data.</text>
</comment>
<dbReference type="EMBL" id="CAINUL010000002">
    <property type="protein sequence ID" value="CAD0107786.1"/>
    <property type="molecule type" value="Genomic_DNA"/>
</dbReference>
<name>A0A9N8K9X0_9PEZI</name>
<reference evidence="2" key="1">
    <citation type="submission" date="2020-06" db="EMBL/GenBank/DDBJ databases">
        <authorList>
            <person name="Onetto C."/>
        </authorList>
    </citation>
    <scope>NUCLEOTIDE SEQUENCE</scope>
</reference>
<proteinExistence type="predicted"/>
<accession>A0A9N8K9X0</accession>
<dbReference type="AlphaFoldDB" id="A0A9N8K9X0"/>
<protein>
    <submittedName>
        <fullName evidence="2">Uncharacterized protein</fullName>
    </submittedName>
</protein>
<keyword evidence="3" id="KW-1185">Reference proteome</keyword>
<evidence type="ECO:0000313" key="3">
    <source>
        <dbReference type="Proteomes" id="UP000745764"/>
    </source>
</evidence>
<evidence type="ECO:0000313" key="2">
    <source>
        <dbReference type="EMBL" id="CAD0107786.1"/>
    </source>
</evidence>
<dbReference type="OrthoDB" id="10254945at2759"/>
<dbReference type="Proteomes" id="UP000745764">
    <property type="component" value="Unassembled WGS sequence"/>
</dbReference>
<evidence type="ECO:0000256" key="1">
    <source>
        <dbReference type="SAM" id="MobiDB-lite"/>
    </source>
</evidence>
<gene>
    <name evidence="2" type="ORF">AWRI4620_LOCUS2041</name>
</gene>
<organism evidence="2 3">
    <name type="scientific">Aureobasidium uvarum</name>
    <dbReference type="NCBI Taxonomy" id="2773716"/>
    <lineage>
        <taxon>Eukaryota</taxon>
        <taxon>Fungi</taxon>
        <taxon>Dikarya</taxon>
        <taxon>Ascomycota</taxon>
        <taxon>Pezizomycotina</taxon>
        <taxon>Dothideomycetes</taxon>
        <taxon>Dothideomycetidae</taxon>
        <taxon>Dothideales</taxon>
        <taxon>Saccotheciaceae</taxon>
        <taxon>Aureobasidium</taxon>
    </lineage>
</organism>
<feature type="region of interest" description="Disordered" evidence="1">
    <location>
        <begin position="1"/>
        <end position="24"/>
    </location>
</feature>